<dbReference type="AlphaFoldDB" id="A0A3M0J1H0"/>
<evidence type="ECO:0000313" key="2">
    <source>
        <dbReference type="Proteomes" id="UP000269221"/>
    </source>
</evidence>
<accession>A0A3M0J1H0</accession>
<evidence type="ECO:0000313" key="1">
    <source>
        <dbReference type="EMBL" id="RMB94784.1"/>
    </source>
</evidence>
<dbReference type="InterPro" id="IPR028994">
    <property type="entry name" value="Integrin_alpha_N"/>
</dbReference>
<keyword evidence="2" id="KW-1185">Reference proteome</keyword>
<dbReference type="STRING" id="333673.A0A3M0J1H0"/>
<dbReference type="Gene3D" id="2.130.10.130">
    <property type="entry name" value="Integrin alpha, N-terminal"/>
    <property type="match status" value="1"/>
</dbReference>
<organism evidence="1 2">
    <name type="scientific">Hirundo rustica rustica</name>
    <dbReference type="NCBI Taxonomy" id="333673"/>
    <lineage>
        <taxon>Eukaryota</taxon>
        <taxon>Metazoa</taxon>
        <taxon>Chordata</taxon>
        <taxon>Craniata</taxon>
        <taxon>Vertebrata</taxon>
        <taxon>Euteleostomi</taxon>
        <taxon>Archelosauria</taxon>
        <taxon>Archosauria</taxon>
        <taxon>Dinosauria</taxon>
        <taxon>Saurischia</taxon>
        <taxon>Theropoda</taxon>
        <taxon>Coelurosauria</taxon>
        <taxon>Aves</taxon>
        <taxon>Neognathae</taxon>
        <taxon>Neoaves</taxon>
        <taxon>Telluraves</taxon>
        <taxon>Australaves</taxon>
        <taxon>Passeriformes</taxon>
        <taxon>Sylvioidea</taxon>
        <taxon>Hirundinidae</taxon>
        <taxon>Hirundo</taxon>
    </lineage>
</organism>
<name>A0A3M0J1H0_HIRRU</name>
<gene>
    <name evidence="1" type="ORF">DUI87_28763</name>
</gene>
<dbReference type="Proteomes" id="UP000269221">
    <property type="component" value="Unassembled WGS sequence"/>
</dbReference>
<comment type="caution">
    <text evidence="1">The sequence shown here is derived from an EMBL/GenBank/DDBJ whole genome shotgun (WGS) entry which is preliminary data.</text>
</comment>
<sequence length="67" mass="7139">MARRRRPLLLLPLPPPVPGLLLALGPVLLGAAAAFNLDRTFPVLKEGPAGALFGFSVALHRDTERSL</sequence>
<proteinExistence type="predicted"/>
<reference evidence="1 2" key="1">
    <citation type="submission" date="2018-07" db="EMBL/GenBank/DDBJ databases">
        <title>A high quality draft genome assembly of the barn swallow (H. rustica rustica).</title>
        <authorList>
            <person name="Formenti G."/>
            <person name="Chiara M."/>
            <person name="Poveda L."/>
            <person name="Francoijs K.-J."/>
            <person name="Bonisoli-Alquati A."/>
            <person name="Canova L."/>
            <person name="Gianfranceschi L."/>
            <person name="Horner D.S."/>
            <person name="Saino N."/>
        </authorList>
    </citation>
    <scope>NUCLEOTIDE SEQUENCE [LARGE SCALE GENOMIC DNA]</scope>
    <source>
        <strain evidence="1">Chelidonia</strain>
        <tissue evidence="1">Blood</tissue>
    </source>
</reference>
<dbReference type="OrthoDB" id="8883239at2759"/>
<dbReference type="EMBL" id="QRBI01000194">
    <property type="protein sequence ID" value="RMB94784.1"/>
    <property type="molecule type" value="Genomic_DNA"/>
</dbReference>
<protein>
    <submittedName>
        <fullName evidence="1">Uncharacterized protein</fullName>
    </submittedName>
</protein>